<keyword evidence="2" id="KW-0436">Ligase</keyword>
<reference evidence="5" key="1">
    <citation type="journal article" date="2017" name="Nature">
        <title>The genome of Chenopodium quinoa.</title>
        <authorList>
            <person name="Jarvis D.E."/>
            <person name="Ho Y.S."/>
            <person name="Lightfoot D.J."/>
            <person name="Schmoeckel S.M."/>
            <person name="Li B."/>
            <person name="Borm T.J.A."/>
            <person name="Ohyanagi H."/>
            <person name="Mineta K."/>
            <person name="Michell C.T."/>
            <person name="Saber N."/>
            <person name="Kharbatia N.M."/>
            <person name="Rupper R.R."/>
            <person name="Sharp A.R."/>
            <person name="Dally N."/>
            <person name="Boughton B.A."/>
            <person name="Woo Y.H."/>
            <person name="Gao G."/>
            <person name="Schijlen E.G.W.M."/>
            <person name="Guo X."/>
            <person name="Momin A.A."/>
            <person name="Negrao S."/>
            <person name="Al-Babili S."/>
            <person name="Gehring C."/>
            <person name="Roessner U."/>
            <person name="Jung C."/>
            <person name="Murphy K."/>
            <person name="Arold S.T."/>
            <person name="Gojobori T."/>
            <person name="van der Linden C.G."/>
            <person name="van Loo E.N."/>
            <person name="Jellen E.N."/>
            <person name="Maughan P.J."/>
            <person name="Tester M."/>
        </authorList>
    </citation>
    <scope>NUCLEOTIDE SEQUENCE [LARGE SCALE GENOMIC DNA]</scope>
    <source>
        <strain evidence="5">cv. PI 614886</strain>
    </source>
</reference>
<sequence length="484" mass="53429">MVPSTPELYELHFGVAMAGGVLSTLNPSLDIITLSTILEELMPKCIFLDHQNIEPVVEILNHLNDKLVKTPLLVLVSISSTCASTLPNSLYYNEILDMGRFDDFEPIMPYNECDPILVTYTSGSTGHPKGVAYSHRAAYLNALGEILRSDLREQSKVVFLWTADLFRANGWGFTWAIAALGGTNVFLSNTNDGNVLYSISLYKVTHLSGHPSILSTIVEENHRNASEYVLPHKVYAHVAGVMPPCDTINKVENMGFEVVHRYGMTEILGPPVINKLWNNNCAKALNSNVNIMDHLMEEFDVKDPNTMKSVPCDGKTLGEVMFKGNALMMGYLKAPTMTKKVFKGGWFHTGDLAVRHQDGRLQLKDRVIDAIVSKGESISSLEIEAVLLTHPKVLQAAVVAMPVDHDSNNDEVPCAFLKLKIGFDASEGEIIQYCSEKLPIQMIPKVVVFGNLAISSTGKVQKFILRELAKSLNNQPASLHDFNS</sequence>
<evidence type="ECO:0000259" key="4">
    <source>
        <dbReference type="Pfam" id="PF13193"/>
    </source>
</evidence>
<dbReference type="InterPro" id="IPR020845">
    <property type="entry name" value="AMP-binding_CS"/>
</dbReference>
<dbReference type="Gramene" id="AUR62026167-RA">
    <property type="protein sequence ID" value="AUR62026167-RA:cds"/>
    <property type="gene ID" value="AUR62026167"/>
</dbReference>
<dbReference type="Pfam" id="PF13193">
    <property type="entry name" value="AMP-binding_C"/>
    <property type="match status" value="1"/>
</dbReference>
<dbReference type="InterPro" id="IPR000873">
    <property type="entry name" value="AMP-dep_synth/lig_dom"/>
</dbReference>
<evidence type="ECO:0000259" key="3">
    <source>
        <dbReference type="Pfam" id="PF00501"/>
    </source>
</evidence>
<evidence type="ECO:0000256" key="1">
    <source>
        <dbReference type="ARBA" id="ARBA00006432"/>
    </source>
</evidence>
<evidence type="ECO:0000313" key="5">
    <source>
        <dbReference type="EnsemblPlants" id="AUR62026167-RA:cds"/>
    </source>
</evidence>
<feature type="domain" description="AMP-dependent synthetase/ligase" evidence="3">
    <location>
        <begin position="1"/>
        <end position="332"/>
    </location>
</feature>
<feature type="domain" description="AMP-binding enzyme C-terminal" evidence="4">
    <location>
        <begin position="382"/>
        <end position="455"/>
    </location>
</feature>
<keyword evidence="6" id="KW-1185">Reference proteome</keyword>
<dbReference type="AlphaFoldDB" id="A0A803MAQ0"/>
<dbReference type="InterPro" id="IPR025110">
    <property type="entry name" value="AMP-bd_C"/>
</dbReference>
<dbReference type="PANTHER" id="PTHR43859">
    <property type="entry name" value="ACYL-ACTIVATING ENZYME"/>
    <property type="match status" value="1"/>
</dbReference>
<dbReference type="EnsemblPlants" id="AUR62026167-RA">
    <property type="protein sequence ID" value="AUR62026167-RA:cds"/>
    <property type="gene ID" value="AUR62026167"/>
</dbReference>
<dbReference type="InterPro" id="IPR045851">
    <property type="entry name" value="AMP-bd_C_sf"/>
</dbReference>
<dbReference type="PROSITE" id="PS00455">
    <property type="entry name" value="AMP_BINDING"/>
    <property type="match status" value="1"/>
</dbReference>
<name>A0A803MAQ0_CHEQI</name>
<evidence type="ECO:0000256" key="2">
    <source>
        <dbReference type="ARBA" id="ARBA00022598"/>
    </source>
</evidence>
<dbReference type="PANTHER" id="PTHR43859:SF11">
    <property type="entry name" value="4-COUMARATE--COA LIGASE"/>
    <property type="match status" value="1"/>
</dbReference>
<dbReference type="SUPFAM" id="SSF56801">
    <property type="entry name" value="Acetyl-CoA synthetase-like"/>
    <property type="match status" value="1"/>
</dbReference>
<dbReference type="InterPro" id="IPR042099">
    <property type="entry name" value="ANL_N_sf"/>
</dbReference>
<proteinExistence type="inferred from homology"/>
<organism evidence="5 6">
    <name type="scientific">Chenopodium quinoa</name>
    <name type="common">Quinoa</name>
    <dbReference type="NCBI Taxonomy" id="63459"/>
    <lineage>
        <taxon>Eukaryota</taxon>
        <taxon>Viridiplantae</taxon>
        <taxon>Streptophyta</taxon>
        <taxon>Embryophyta</taxon>
        <taxon>Tracheophyta</taxon>
        <taxon>Spermatophyta</taxon>
        <taxon>Magnoliopsida</taxon>
        <taxon>eudicotyledons</taxon>
        <taxon>Gunneridae</taxon>
        <taxon>Pentapetalae</taxon>
        <taxon>Caryophyllales</taxon>
        <taxon>Chenopodiaceae</taxon>
        <taxon>Chenopodioideae</taxon>
        <taxon>Atripliceae</taxon>
        <taxon>Chenopodium</taxon>
    </lineage>
</organism>
<evidence type="ECO:0008006" key="7">
    <source>
        <dbReference type="Google" id="ProtNLM"/>
    </source>
</evidence>
<dbReference type="OMA" id="KEVINTW"/>
<reference evidence="5" key="2">
    <citation type="submission" date="2021-03" db="UniProtKB">
        <authorList>
            <consortium name="EnsemblPlants"/>
        </authorList>
    </citation>
    <scope>IDENTIFICATION</scope>
</reference>
<comment type="similarity">
    <text evidence="1">Belongs to the ATP-dependent AMP-binding enzyme family.</text>
</comment>
<dbReference type="Pfam" id="PF00501">
    <property type="entry name" value="AMP-binding"/>
    <property type="match status" value="1"/>
</dbReference>
<dbReference type="GO" id="GO:0016874">
    <property type="term" value="F:ligase activity"/>
    <property type="evidence" value="ECO:0007669"/>
    <property type="project" value="UniProtKB-KW"/>
</dbReference>
<dbReference type="Gene3D" id="3.30.300.30">
    <property type="match status" value="1"/>
</dbReference>
<dbReference type="Gene3D" id="3.40.50.12780">
    <property type="entry name" value="N-terminal domain of ligase-like"/>
    <property type="match status" value="1"/>
</dbReference>
<dbReference type="SMR" id="A0A803MAQ0"/>
<protein>
    <recommendedName>
        <fullName evidence="7">4-coumarate--CoA ligase</fullName>
    </recommendedName>
</protein>
<accession>A0A803MAQ0</accession>
<evidence type="ECO:0000313" key="6">
    <source>
        <dbReference type="Proteomes" id="UP000596660"/>
    </source>
</evidence>
<dbReference type="Proteomes" id="UP000596660">
    <property type="component" value="Unplaced"/>
</dbReference>